<name>A0ABD3BI16_9LAMI</name>
<dbReference type="AlphaFoldDB" id="A0ABD3BI16"/>
<comment type="caution">
    <text evidence="1">The sequence shown here is derived from an EMBL/GenBank/DDBJ whole genome shotgun (WGS) entry which is preliminary data.</text>
</comment>
<dbReference type="PANTHER" id="PTHR13162:SF8">
    <property type="entry name" value="CCR4-NOT TRANSCRIPTION COMPLEX SUBUNIT 1"/>
    <property type="match status" value="1"/>
</dbReference>
<dbReference type="InterPro" id="IPR040398">
    <property type="entry name" value="Not1"/>
</dbReference>
<proteinExistence type="predicted"/>
<gene>
    <name evidence="1" type="ORF">CASFOL_039470</name>
</gene>
<organism evidence="1 2">
    <name type="scientific">Castilleja foliolosa</name>
    <dbReference type="NCBI Taxonomy" id="1961234"/>
    <lineage>
        <taxon>Eukaryota</taxon>
        <taxon>Viridiplantae</taxon>
        <taxon>Streptophyta</taxon>
        <taxon>Embryophyta</taxon>
        <taxon>Tracheophyta</taxon>
        <taxon>Spermatophyta</taxon>
        <taxon>Magnoliopsida</taxon>
        <taxon>eudicotyledons</taxon>
        <taxon>Gunneridae</taxon>
        <taxon>Pentapetalae</taxon>
        <taxon>asterids</taxon>
        <taxon>lamiids</taxon>
        <taxon>Lamiales</taxon>
        <taxon>Orobanchaceae</taxon>
        <taxon>Pedicularideae</taxon>
        <taxon>Castillejinae</taxon>
        <taxon>Castilleja</taxon>
    </lineage>
</organism>
<keyword evidence="2" id="KW-1185">Reference proteome</keyword>
<dbReference type="EMBL" id="JAVIJP010000087">
    <property type="protein sequence ID" value="KAL3617076.1"/>
    <property type="molecule type" value="Genomic_DNA"/>
</dbReference>
<dbReference type="Gene3D" id="1.25.40.800">
    <property type="match status" value="1"/>
</dbReference>
<accession>A0ABD3BI16</accession>
<reference evidence="2" key="1">
    <citation type="journal article" date="2024" name="IScience">
        <title>Strigolactones Initiate the Formation of Haustorium-like Structures in Castilleja.</title>
        <authorList>
            <person name="Buerger M."/>
            <person name="Peterson D."/>
            <person name="Chory J."/>
        </authorList>
    </citation>
    <scope>NUCLEOTIDE SEQUENCE [LARGE SCALE GENOMIC DNA]</scope>
</reference>
<evidence type="ECO:0000313" key="1">
    <source>
        <dbReference type="EMBL" id="KAL3617076.1"/>
    </source>
</evidence>
<protein>
    <submittedName>
        <fullName evidence="1">Uncharacterized protein</fullName>
    </submittedName>
</protein>
<dbReference type="Proteomes" id="UP001632038">
    <property type="component" value="Unassembled WGS sequence"/>
</dbReference>
<dbReference type="PANTHER" id="PTHR13162">
    <property type="entry name" value="CCR4-NOT TRANSCRIPTION COMPLEX"/>
    <property type="match status" value="1"/>
</dbReference>
<sequence length="154" mass="17195">MADSGSKLPLTPRRLHAVFRQFPRLLDFPIRHRCNSWLDWIDLLLEVSRSPRIHAALKTKVMKNDVDEYLKRRGNMGQKLLLSPSAAACAGTRSNVSIINSLVLYVGVQGLISEVPAAAVIMSVLAVTVKCIQKDVEEEKATFNLRPYALELVL</sequence>
<evidence type="ECO:0000313" key="2">
    <source>
        <dbReference type="Proteomes" id="UP001632038"/>
    </source>
</evidence>